<evidence type="ECO:0000256" key="1">
    <source>
        <dbReference type="SAM" id="MobiDB-lite"/>
    </source>
</evidence>
<dbReference type="Proteomes" id="UP000236752">
    <property type="component" value="Unassembled WGS sequence"/>
</dbReference>
<dbReference type="EMBL" id="FNUZ01000008">
    <property type="protein sequence ID" value="SEG62720.1"/>
    <property type="molecule type" value="Genomic_DNA"/>
</dbReference>
<keyword evidence="2" id="KW-0472">Membrane</keyword>
<evidence type="ECO:0000313" key="3">
    <source>
        <dbReference type="EMBL" id="SEG62720.1"/>
    </source>
</evidence>
<feature type="transmembrane region" description="Helical" evidence="2">
    <location>
        <begin position="7"/>
        <end position="25"/>
    </location>
</feature>
<evidence type="ECO:0000313" key="4">
    <source>
        <dbReference type="Proteomes" id="UP000236752"/>
    </source>
</evidence>
<dbReference type="AlphaFoldDB" id="A0A1H6BPV5"/>
<organism evidence="3 4">
    <name type="scientific">Thalassococcus halodurans</name>
    <dbReference type="NCBI Taxonomy" id="373675"/>
    <lineage>
        <taxon>Bacteria</taxon>
        <taxon>Pseudomonadati</taxon>
        <taxon>Pseudomonadota</taxon>
        <taxon>Alphaproteobacteria</taxon>
        <taxon>Rhodobacterales</taxon>
        <taxon>Roseobacteraceae</taxon>
        <taxon>Thalassococcus</taxon>
    </lineage>
</organism>
<gene>
    <name evidence="3" type="ORF">SAMN04488045_3692</name>
</gene>
<accession>A0A1H6BPV5</accession>
<keyword evidence="2" id="KW-1133">Transmembrane helix</keyword>
<keyword evidence="2" id="KW-0812">Transmembrane</keyword>
<protein>
    <submittedName>
        <fullName evidence="3">Uncharacterized protein</fullName>
    </submittedName>
</protein>
<name>A0A1H6BPV5_9RHOB</name>
<proteinExistence type="predicted"/>
<feature type="region of interest" description="Disordered" evidence="1">
    <location>
        <begin position="53"/>
        <end position="73"/>
    </location>
</feature>
<dbReference type="RefSeq" id="WP_103911846.1">
    <property type="nucleotide sequence ID" value="NZ_FNUZ01000008.1"/>
</dbReference>
<reference evidence="3 4" key="1">
    <citation type="submission" date="2016-10" db="EMBL/GenBank/DDBJ databases">
        <authorList>
            <person name="de Groot N.N."/>
        </authorList>
    </citation>
    <scope>NUCLEOTIDE SEQUENCE [LARGE SCALE GENOMIC DNA]</scope>
    <source>
        <strain evidence="3 4">DSM 26915</strain>
    </source>
</reference>
<keyword evidence="4" id="KW-1185">Reference proteome</keyword>
<evidence type="ECO:0000256" key="2">
    <source>
        <dbReference type="SAM" id="Phobius"/>
    </source>
</evidence>
<sequence length="73" mass="7492">MKNFQDTLKLVGGALVALVLTPVIALFGLTILGLSIGLAALVTGGVAARVWSQSRDTEEQPVDTDATAEAQPA</sequence>